<comment type="similarity">
    <text evidence="2 3">Belongs to the small heat shock protein (HSP20) family.</text>
</comment>
<dbReference type="PANTHER" id="PTHR46733:SF4">
    <property type="entry name" value="HEAT SHOCK PROTEIN 21, CHLOROPLASTIC"/>
    <property type="match status" value="1"/>
</dbReference>
<evidence type="ECO:0000313" key="5">
    <source>
        <dbReference type="EMBL" id="MDR7378016.1"/>
    </source>
</evidence>
<dbReference type="Pfam" id="PF00011">
    <property type="entry name" value="HSP20"/>
    <property type="match status" value="1"/>
</dbReference>
<dbReference type="EMBL" id="JAVDXT010000002">
    <property type="protein sequence ID" value="MDR7378016.1"/>
    <property type="molecule type" value="Genomic_DNA"/>
</dbReference>
<keyword evidence="6" id="KW-1185">Reference proteome</keyword>
<dbReference type="SUPFAM" id="SSF49764">
    <property type="entry name" value="HSP20-like chaperones"/>
    <property type="match status" value="1"/>
</dbReference>
<proteinExistence type="inferred from homology"/>
<gene>
    <name evidence="5" type="ORF">J2X19_002695</name>
</gene>
<evidence type="ECO:0000259" key="4">
    <source>
        <dbReference type="PROSITE" id="PS01031"/>
    </source>
</evidence>
<organism evidence="5 6">
    <name type="scientific">Rhodoferax ferrireducens</name>
    <dbReference type="NCBI Taxonomy" id="192843"/>
    <lineage>
        <taxon>Bacteria</taxon>
        <taxon>Pseudomonadati</taxon>
        <taxon>Pseudomonadota</taxon>
        <taxon>Betaproteobacteria</taxon>
        <taxon>Burkholderiales</taxon>
        <taxon>Comamonadaceae</taxon>
        <taxon>Rhodoferax</taxon>
    </lineage>
</organism>
<protein>
    <submittedName>
        <fullName evidence="5">HSP20 family molecular chaperone IbpA</fullName>
    </submittedName>
</protein>
<keyword evidence="1" id="KW-0346">Stress response</keyword>
<dbReference type="PROSITE" id="PS01031">
    <property type="entry name" value="SHSP"/>
    <property type="match status" value="1"/>
</dbReference>
<evidence type="ECO:0000256" key="2">
    <source>
        <dbReference type="PROSITE-ProRule" id="PRU00285"/>
    </source>
</evidence>
<comment type="caution">
    <text evidence="5">The sequence shown here is derived from an EMBL/GenBank/DDBJ whole genome shotgun (WGS) entry which is preliminary data.</text>
</comment>
<feature type="domain" description="SHSP" evidence="4">
    <location>
        <begin position="30"/>
        <end position="126"/>
    </location>
</feature>
<dbReference type="Gene3D" id="2.60.40.790">
    <property type="match status" value="1"/>
</dbReference>
<sequence length="126" mass="13917">MFFAATHPAYHPAIVRQNQQLRSLHALQRLVDEKRSAGYRISQDEQAYSLQFDVPGIAKEQLSIGIEGNVVRIESQADAPRSYKAAYELPLDIDVSASDAKLENGVLTLKLAKKIPVSNVANLTIN</sequence>
<dbReference type="Proteomes" id="UP001180487">
    <property type="component" value="Unassembled WGS sequence"/>
</dbReference>
<dbReference type="CDD" id="cd00298">
    <property type="entry name" value="ACD_sHsps_p23-like"/>
    <property type="match status" value="1"/>
</dbReference>
<evidence type="ECO:0000256" key="1">
    <source>
        <dbReference type="ARBA" id="ARBA00023016"/>
    </source>
</evidence>
<name>A0ABU2C9P2_9BURK</name>
<dbReference type="InterPro" id="IPR002068">
    <property type="entry name" value="A-crystallin/Hsp20_dom"/>
</dbReference>
<dbReference type="InterPro" id="IPR008978">
    <property type="entry name" value="HSP20-like_chaperone"/>
</dbReference>
<reference evidence="5 6" key="1">
    <citation type="submission" date="2023-07" db="EMBL/GenBank/DDBJ databases">
        <title>Sorghum-associated microbial communities from plants grown in Nebraska, USA.</title>
        <authorList>
            <person name="Schachtman D."/>
        </authorList>
    </citation>
    <scope>NUCLEOTIDE SEQUENCE [LARGE SCALE GENOMIC DNA]</scope>
    <source>
        <strain evidence="5 6">BE313</strain>
    </source>
</reference>
<evidence type="ECO:0000256" key="3">
    <source>
        <dbReference type="RuleBase" id="RU003616"/>
    </source>
</evidence>
<accession>A0ABU2C9P2</accession>
<dbReference type="RefSeq" id="WP_116606309.1">
    <property type="nucleotide sequence ID" value="NZ_JAVDXT010000002.1"/>
</dbReference>
<dbReference type="InterPro" id="IPR044587">
    <property type="entry name" value="HSP21-like"/>
</dbReference>
<evidence type="ECO:0000313" key="6">
    <source>
        <dbReference type="Proteomes" id="UP001180487"/>
    </source>
</evidence>
<dbReference type="PANTHER" id="PTHR46733">
    <property type="entry name" value="26.5 KDA HEAT SHOCK PROTEIN, MITOCHONDRIAL"/>
    <property type="match status" value="1"/>
</dbReference>